<dbReference type="PANTHER" id="PTHR43072:SF23">
    <property type="entry name" value="UPF0039 PROTEIN C11D3.02C"/>
    <property type="match status" value="1"/>
</dbReference>
<evidence type="ECO:0000256" key="2">
    <source>
        <dbReference type="ARBA" id="ARBA00023315"/>
    </source>
</evidence>
<dbReference type="STRING" id="1448308.A0A2T2P1E7"/>
<evidence type="ECO:0000259" key="3">
    <source>
        <dbReference type="PROSITE" id="PS51186"/>
    </source>
</evidence>
<dbReference type="EMBL" id="KZ678131">
    <property type="protein sequence ID" value="PSN71336.1"/>
    <property type="molecule type" value="Genomic_DNA"/>
</dbReference>
<dbReference type="InterPro" id="IPR000182">
    <property type="entry name" value="GNAT_dom"/>
</dbReference>
<reference evidence="4 5" key="1">
    <citation type="journal article" date="2018" name="Front. Microbiol.">
        <title>Genome-Wide Analysis of Corynespora cassiicola Leaf Fall Disease Putative Effectors.</title>
        <authorList>
            <person name="Lopez D."/>
            <person name="Ribeiro S."/>
            <person name="Label P."/>
            <person name="Fumanal B."/>
            <person name="Venisse J.S."/>
            <person name="Kohler A."/>
            <person name="de Oliveira R.R."/>
            <person name="Labutti K."/>
            <person name="Lipzen A."/>
            <person name="Lail K."/>
            <person name="Bauer D."/>
            <person name="Ohm R.A."/>
            <person name="Barry K.W."/>
            <person name="Spatafora J."/>
            <person name="Grigoriev I.V."/>
            <person name="Martin F.M."/>
            <person name="Pujade-Renaud V."/>
        </authorList>
    </citation>
    <scope>NUCLEOTIDE SEQUENCE [LARGE SCALE GENOMIC DNA]</scope>
    <source>
        <strain evidence="4 5">Philippines</strain>
    </source>
</reference>
<protein>
    <submittedName>
        <fullName evidence="4">Acetyltransferase</fullName>
    </submittedName>
</protein>
<name>A0A2T2P1E7_CORCC</name>
<dbReference type="Pfam" id="PF00583">
    <property type="entry name" value="Acetyltransf_1"/>
    <property type="match status" value="1"/>
</dbReference>
<evidence type="ECO:0000256" key="1">
    <source>
        <dbReference type="ARBA" id="ARBA00022679"/>
    </source>
</evidence>
<dbReference type="GO" id="GO:0016747">
    <property type="term" value="F:acyltransferase activity, transferring groups other than amino-acyl groups"/>
    <property type="evidence" value="ECO:0007669"/>
    <property type="project" value="InterPro"/>
</dbReference>
<dbReference type="Gene3D" id="3.40.630.30">
    <property type="match status" value="1"/>
</dbReference>
<dbReference type="InterPro" id="IPR016181">
    <property type="entry name" value="Acyl_CoA_acyltransferase"/>
</dbReference>
<dbReference type="PROSITE" id="PS51186">
    <property type="entry name" value="GNAT"/>
    <property type="match status" value="1"/>
</dbReference>
<dbReference type="CDD" id="cd04301">
    <property type="entry name" value="NAT_SF"/>
    <property type="match status" value="1"/>
</dbReference>
<evidence type="ECO:0000313" key="5">
    <source>
        <dbReference type="Proteomes" id="UP000240883"/>
    </source>
</evidence>
<dbReference type="OrthoDB" id="2129362at2759"/>
<organism evidence="4 5">
    <name type="scientific">Corynespora cassiicola Philippines</name>
    <dbReference type="NCBI Taxonomy" id="1448308"/>
    <lineage>
        <taxon>Eukaryota</taxon>
        <taxon>Fungi</taxon>
        <taxon>Dikarya</taxon>
        <taxon>Ascomycota</taxon>
        <taxon>Pezizomycotina</taxon>
        <taxon>Dothideomycetes</taxon>
        <taxon>Pleosporomycetidae</taxon>
        <taxon>Pleosporales</taxon>
        <taxon>Corynesporascaceae</taxon>
        <taxon>Corynespora</taxon>
    </lineage>
</organism>
<keyword evidence="5" id="KW-1185">Reference proteome</keyword>
<evidence type="ECO:0000313" key="4">
    <source>
        <dbReference type="EMBL" id="PSN71336.1"/>
    </source>
</evidence>
<accession>A0A2T2P1E7</accession>
<dbReference type="PANTHER" id="PTHR43072">
    <property type="entry name" value="N-ACETYLTRANSFERASE"/>
    <property type="match status" value="1"/>
</dbReference>
<sequence length="191" mass="21394">MPPPAATLRPCSEADIPAIHSILEHYVLNTVTTLALDPSPPQDIRQTWLDVVAQRLPYVVAVDQAQHVVGFAYATGYRSARRGYRHTVELSLFCHPDHTGAGVGSRLLRKLTDILTSPEQFPDYVSVPRGDDDKVRSVIACMSVDESGWKKGLGLRDFYLKHGFDDVGHLRNVGHKFGTWVDTRYLQLSLW</sequence>
<gene>
    <name evidence="4" type="ORF">BS50DRAFT_631309</name>
</gene>
<keyword evidence="1 4" id="KW-0808">Transferase</keyword>
<dbReference type="AlphaFoldDB" id="A0A2T2P1E7"/>
<feature type="domain" description="N-acetyltransferase" evidence="3">
    <location>
        <begin position="6"/>
        <end position="187"/>
    </location>
</feature>
<keyword evidence="2" id="KW-0012">Acyltransferase</keyword>
<proteinExistence type="predicted"/>
<dbReference type="Proteomes" id="UP000240883">
    <property type="component" value="Unassembled WGS sequence"/>
</dbReference>
<dbReference type="SUPFAM" id="SSF55729">
    <property type="entry name" value="Acyl-CoA N-acyltransferases (Nat)"/>
    <property type="match status" value="1"/>
</dbReference>